<dbReference type="EMBL" id="MU001494">
    <property type="protein sequence ID" value="KAF2449685.1"/>
    <property type="molecule type" value="Genomic_DNA"/>
</dbReference>
<proteinExistence type="predicted"/>
<dbReference type="Proteomes" id="UP000799764">
    <property type="component" value="Unassembled WGS sequence"/>
</dbReference>
<evidence type="ECO:0000313" key="2">
    <source>
        <dbReference type="Proteomes" id="UP000799764"/>
    </source>
</evidence>
<gene>
    <name evidence="1" type="ORF">P171DRAFT_198392</name>
</gene>
<sequence length="192" mass="21011">MQRTTSFQSYPTHKPSVLLHHCGPPTGPSQRTKVKVQVTIPLVPNGVRWMLFTIKPVVIATRTTQLGRYACKREVIVDTQVVVNPSLWCPAVGKGEHALTRNVNVFFIGRDLDGDARCIALGQGDLSVSRYVRGDAARTGSIDCSVPYRDGEMIRDDDLLGGEGEGSERHEGRVKVEKAHDGCVVLSKGSCR</sequence>
<organism evidence="1 2">
    <name type="scientific">Karstenula rhodostoma CBS 690.94</name>
    <dbReference type="NCBI Taxonomy" id="1392251"/>
    <lineage>
        <taxon>Eukaryota</taxon>
        <taxon>Fungi</taxon>
        <taxon>Dikarya</taxon>
        <taxon>Ascomycota</taxon>
        <taxon>Pezizomycotina</taxon>
        <taxon>Dothideomycetes</taxon>
        <taxon>Pleosporomycetidae</taxon>
        <taxon>Pleosporales</taxon>
        <taxon>Massarineae</taxon>
        <taxon>Didymosphaeriaceae</taxon>
        <taxon>Karstenula</taxon>
    </lineage>
</organism>
<evidence type="ECO:0000313" key="1">
    <source>
        <dbReference type="EMBL" id="KAF2449685.1"/>
    </source>
</evidence>
<reference evidence="1" key="1">
    <citation type="journal article" date="2020" name="Stud. Mycol.">
        <title>101 Dothideomycetes genomes: a test case for predicting lifestyles and emergence of pathogens.</title>
        <authorList>
            <person name="Haridas S."/>
            <person name="Albert R."/>
            <person name="Binder M."/>
            <person name="Bloem J."/>
            <person name="Labutti K."/>
            <person name="Salamov A."/>
            <person name="Andreopoulos B."/>
            <person name="Baker S."/>
            <person name="Barry K."/>
            <person name="Bills G."/>
            <person name="Bluhm B."/>
            <person name="Cannon C."/>
            <person name="Castanera R."/>
            <person name="Culley D."/>
            <person name="Daum C."/>
            <person name="Ezra D."/>
            <person name="Gonzalez J."/>
            <person name="Henrissat B."/>
            <person name="Kuo A."/>
            <person name="Liang C."/>
            <person name="Lipzen A."/>
            <person name="Lutzoni F."/>
            <person name="Magnuson J."/>
            <person name="Mondo S."/>
            <person name="Nolan M."/>
            <person name="Ohm R."/>
            <person name="Pangilinan J."/>
            <person name="Park H.-J."/>
            <person name="Ramirez L."/>
            <person name="Alfaro M."/>
            <person name="Sun H."/>
            <person name="Tritt A."/>
            <person name="Yoshinaga Y."/>
            <person name="Zwiers L.-H."/>
            <person name="Turgeon B."/>
            <person name="Goodwin S."/>
            <person name="Spatafora J."/>
            <person name="Crous P."/>
            <person name="Grigoriev I."/>
        </authorList>
    </citation>
    <scope>NUCLEOTIDE SEQUENCE</scope>
    <source>
        <strain evidence="1">CBS 690.94</strain>
    </source>
</reference>
<accession>A0A9P4PSZ0</accession>
<keyword evidence="2" id="KW-1185">Reference proteome</keyword>
<comment type="caution">
    <text evidence="1">The sequence shown here is derived from an EMBL/GenBank/DDBJ whole genome shotgun (WGS) entry which is preliminary data.</text>
</comment>
<dbReference type="AlphaFoldDB" id="A0A9P4PSZ0"/>
<name>A0A9P4PSZ0_9PLEO</name>
<protein>
    <submittedName>
        <fullName evidence="1">Uncharacterized protein</fullName>
    </submittedName>
</protein>